<evidence type="ECO:0000313" key="3">
    <source>
        <dbReference type="Proteomes" id="UP000811609"/>
    </source>
</evidence>
<protein>
    <submittedName>
        <fullName evidence="2">Uncharacterized protein</fullName>
    </submittedName>
</protein>
<accession>A0A8T1NGR5</accession>
<evidence type="ECO:0000256" key="1">
    <source>
        <dbReference type="SAM" id="MobiDB-lite"/>
    </source>
</evidence>
<feature type="region of interest" description="Disordered" evidence="1">
    <location>
        <begin position="1"/>
        <end position="71"/>
    </location>
</feature>
<organism evidence="2 3">
    <name type="scientific">Carya illinoinensis</name>
    <name type="common">Pecan</name>
    <dbReference type="NCBI Taxonomy" id="32201"/>
    <lineage>
        <taxon>Eukaryota</taxon>
        <taxon>Viridiplantae</taxon>
        <taxon>Streptophyta</taxon>
        <taxon>Embryophyta</taxon>
        <taxon>Tracheophyta</taxon>
        <taxon>Spermatophyta</taxon>
        <taxon>Magnoliopsida</taxon>
        <taxon>eudicotyledons</taxon>
        <taxon>Gunneridae</taxon>
        <taxon>Pentapetalae</taxon>
        <taxon>rosids</taxon>
        <taxon>fabids</taxon>
        <taxon>Fagales</taxon>
        <taxon>Juglandaceae</taxon>
        <taxon>Carya</taxon>
    </lineage>
</organism>
<sequence>MHAAIGSPKGPVFPHEKQSNPNVSSLHHQGPTTTPTLPSSTHHDGCNSSFHARRKPPSLVSNRKPVTTTSSISSLTLSSALSLSSCRHYHLSLLDPSIHLLSR</sequence>
<gene>
    <name evidence="2" type="ORF">CIPAW_14G046200</name>
</gene>
<dbReference type="AlphaFoldDB" id="A0A8T1NGR5"/>
<comment type="caution">
    <text evidence="2">The sequence shown here is derived from an EMBL/GenBank/DDBJ whole genome shotgun (WGS) entry which is preliminary data.</text>
</comment>
<dbReference type="Proteomes" id="UP000811609">
    <property type="component" value="Chromosome 14"/>
</dbReference>
<feature type="compositionally biased region" description="Low complexity" evidence="1">
    <location>
        <begin position="31"/>
        <end position="40"/>
    </location>
</feature>
<keyword evidence="3" id="KW-1185">Reference proteome</keyword>
<proteinExistence type="predicted"/>
<evidence type="ECO:0000313" key="2">
    <source>
        <dbReference type="EMBL" id="KAG6628918.1"/>
    </source>
</evidence>
<name>A0A8T1NGR5_CARIL</name>
<dbReference type="EMBL" id="CM031822">
    <property type="protein sequence ID" value="KAG6628918.1"/>
    <property type="molecule type" value="Genomic_DNA"/>
</dbReference>
<reference evidence="2" key="1">
    <citation type="submission" date="2020-12" db="EMBL/GenBank/DDBJ databases">
        <title>WGS assembly of Carya illinoinensis cv. Pawnee.</title>
        <authorList>
            <person name="Platts A."/>
            <person name="Shu S."/>
            <person name="Wright S."/>
            <person name="Barry K."/>
            <person name="Edger P."/>
            <person name="Pires J.C."/>
            <person name="Schmutz J."/>
        </authorList>
    </citation>
    <scope>NUCLEOTIDE SEQUENCE</scope>
    <source>
        <tissue evidence="2">Leaf</tissue>
    </source>
</reference>